<evidence type="ECO:0000313" key="3">
    <source>
        <dbReference type="EMBL" id="KAF1801943.1"/>
    </source>
</evidence>
<dbReference type="PANTHER" id="PTHR12829">
    <property type="entry name" value="N6-ADENOSINE-METHYLTRANSFERASE"/>
    <property type="match status" value="1"/>
</dbReference>
<proteinExistence type="inferred from homology"/>
<evidence type="ECO:0000256" key="1">
    <source>
        <dbReference type="PROSITE-ProRule" id="PRU00489"/>
    </source>
</evidence>
<dbReference type="GO" id="GO:0005634">
    <property type="term" value="C:nucleus"/>
    <property type="evidence" value="ECO:0007669"/>
    <property type="project" value="TreeGrafter"/>
</dbReference>
<dbReference type="PROSITE" id="PS51143">
    <property type="entry name" value="MT_A70"/>
    <property type="match status" value="1"/>
</dbReference>
<organism evidence="3 4">
    <name type="scientific">Mucor circinelloides f. lusitanicus</name>
    <name type="common">Mucor racemosus var. lusitanicus</name>
    <dbReference type="NCBI Taxonomy" id="29924"/>
    <lineage>
        <taxon>Eukaryota</taxon>
        <taxon>Fungi</taxon>
        <taxon>Fungi incertae sedis</taxon>
        <taxon>Mucoromycota</taxon>
        <taxon>Mucoromycotina</taxon>
        <taxon>Mucoromycetes</taxon>
        <taxon>Mucorales</taxon>
        <taxon>Mucorineae</taxon>
        <taxon>Mucoraceae</taxon>
        <taxon>Mucor</taxon>
    </lineage>
</organism>
<name>A0A8H4BI49_MUCCL</name>
<dbReference type="GO" id="GO:0008168">
    <property type="term" value="F:methyltransferase activity"/>
    <property type="evidence" value="ECO:0007669"/>
    <property type="project" value="TreeGrafter"/>
</dbReference>
<accession>A0A8H4BI49</accession>
<dbReference type="EMBL" id="JAAECE010000004">
    <property type="protein sequence ID" value="KAF1801943.1"/>
    <property type="molecule type" value="Genomic_DNA"/>
</dbReference>
<dbReference type="Pfam" id="PF05063">
    <property type="entry name" value="MT-A70"/>
    <property type="match status" value="1"/>
</dbReference>
<comment type="caution">
    <text evidence="3">The sequence shown here is derived from an EMBL/GenBank/DDBJ whole genome shotgun (WGS) entry which is preliminary data.</text>
</comment>
<comment type="similarity">
    <text evidence="1">Belongs to the MT-A70-like family.</text>
</comment>
<reference evidence="3 4" key="1">
    <citation type="submission" date="2019-09" db="EMBL/GenBank/DDBJ databases">
        <authorList>
            <consortium name="DOE Joint Genome Institute"/>
            <person name="Mondo S.J."/>
            <person name="Navarro-Mendoza M.I."/>
            <person name="Perez-Arques C."/>
            <person name="Panchal S."/>
            <person name="Nicolas F.E."/>
            <person name="Ganguly P."/>
            <person name="Pangilinan J."/>
            <person name="Grigoriev I."/>
            <person name="Heitman J."/>
            <person name="Sanya K."/>
            <person name="Garre V."/>
        </authorList>
    </citation>
    <scope>NUCLEOTIDE SEQUENCE [LARGE SCALE GENOMIC DNA]</scope>
    <source>
        <strain evidence="3 4">MU402</strain>
    </source>
</reference>
<protein>
    <submittedName>
        <fullName evidence="3">MT-A70-domain-containing protein</fullName>
    </submittedName>
</protein>
<dbReference type="PANTHER" id="PTHR12829:SF4">
    <property type="entry name" value="N(6)-ADENINE-SPECIFIC METHYLTRANSFERASE METTL4"/>
    <property type="match status" value="1"/>
</dbReference>
<evidence type="ECO:0000256" key="2">
    <source>
        <dbReference type="SAM" id="MobiDB-lite"/>
    </source>
</evidence>
<evidence type="ECO:0000313" key="4">
    <source>
        <dbReference type="Proteomes" id="UP000469890"/>
    </source>
</evidence>
<sequence length="410" mass="46917">MSNNRQMFDIIDSEKGFSKGISPYKLIQGEFDVCQPYFRAKKDEASDAPAAKKRRKNKPKNPSNADVDTQKRHQELRPQLVTCLEKLPEKWPAEWKAIVTPTVIDSSADNETQAVDFPSIQQMVETAQGKFSFSTSPDDSSDILHVPEFELQLPVTTEIDIFSIFNTVYINKSLTDVKLLQFTPSATYLIPPKSSFLMGSMQNSLDQLGAHIYKLGGADLIVMDPPWPNKSVQRSSHYETQDIYDLYSIPMQSMMCSKDTIVAIWVTNKPKFRNFIINKLFPSWKLQCVSEWVWLKMTTQGECIFPIDSEHKKPYEQLIIGRPIASNNMSNRISMPESHTIVSVPSTRHSRKPPLHDVLSAYLSDKKQDPVCVEMFSRCLYPGWISWGNECLKFQHLSFFDKEDAIKEPE</sequence>
<gene>
    <name evidence="3" type="ORF">FB192DRAFT_1325551</name>
</gene>
<feature type="region of interest" description="Disordered" evidence="2">
    <location>
        <begin position="42"/>
        <end position="74"/>
    </location>
</feature>
<dbReference type="AlphaFoldDB" id="A0A8H4BI49"/>
<dbReference type="InterPro" id="IPR007757">
    <property type="entry name" value="MT-A70-like"/>
</dbReference>
<dbReference type="Proteomes" id="UP000469890">
    <property type="component" value="Unassembled WGS sequence"/>
</dbReference>